<accession>A0A3P8J6U3</accession>
<dbReference type="EMBL" id="LR131271">
    <property type="protein sequence ID" value="VDR29944.1"/>
    <property type="molecule type" value="Genomic_DNA"/>
</dbReference>
<name>A0A3P8J6U3_RAOTE</name>
<organism evidence="2 3">
    <name type="scientific">Raoultella terrigena</name>
    <name type="common">Klebsiella terrigena</name>
    <dbReference type="NCBI Taxonomy" id="577"/>
    <lineage>
        <taxon>Bacteria</taxon>
        <taxon>Pseudomonadati</taxon>
        <taxon>Pseudomonadota</taxon>
        <taxon>Gammaproteobacteria</taxon>
        <taxon>Enterobacterales</taxon>
        <taxon>Enterobacteriaceae</taxon>
        <taxon>Klebsiella/Raoultella group</taxon>
        <taxon>Raoultella</taxon>
    </lineage>
</organism>
<dbReference type="Proteomes" id="UP000274346">
    <property type="component" value="Chromosome"/>
</dbReference>
<dbReference type="Pfam" id="PF07256">
    <property type="entry name" value="DUF1435"/>
    <property type="match status" value="1"/>
</dbReference>
<feature type="transmembrane region" description="Helical" evidence="1">
    <location>
        <begin position="93"/>
        <end position="113"/>
    </location>
</feature>
<dbReference type="AlphaFoldDB" id="A0A3P8J6U3"/>
<dbReference type="InterPro" id="IPR009885">
    <property type="entry name" value="DUF1435"/>
</dbReference>
<evidence type="ECO:0000313" key="2">
    <source>
        <dbReference type="EMBL" id="VDR29944.1"/>
    </source>
</evidence>
<sequence>MYVITANVKNKVSALVNMTNDKSYHMILVIIIVMRGEKMLQRTLGSGWGVLLPGAVIAALGFADLSLDAWRGLVTLGLLMSAVMIWHRQLRHFVLLPSCVALVSGIMLMTLNLRLMG</sequence>
<protein>
    <submittedName>
        <fullName evidence="2">Protein of uncharacterized function (DUF1435)</fullName>
    </submittedName>
</protein>
<dbReference type="KEGG" id="rtg:NCTC13098_06373"/>
<feature type="transmembrane region" description="Helical" evidence="1">
    <location>
        <begin position="44"/>
        <end position="63"/>
    </location>
</feature>
<keyword evidence="1" id="KW-1133">Transmembrane helix</keyword>
<feature type="transmembrane region" description="Helical" evidence="1">
    <location>
        <begin position="69"/>
        <end position="86"/>
    </location>
</feature>
<reference evidence="2 3" key="1">
    <citation type="submission" date="2018-12" db="EMBL/GenBank/DDBJ databases">
        <authorList>
            <consortium name="Pathogen Informatics"/>
        </authorList>
    </citation>
    <scope>NUCLEOTIDE SEQUENCE [LARGE SCALE GENOMIC DNA]</scope>
    <source>
        <strain evidence="2 3">NCTC13098</strain>
    </source>
</reference>
<evidence type="ECO:0000313" key="3">
    <source>
        <dbReference type="Proteomes" id="UP000274346"/>
    </source>
</evidence>
<gene>
    <name evidence="2" type="ORF">NCTC13098_06373</name>
</gene>
<proteinExistence type="predicted"/>
<keyword evidence="1" id="KW-0812">Transmembrane</keyword>
<keyword evidence="1" id="KW-0472">Membrane</keyword>
<evidence type="ECO:0000256" key="1">
    <source>
        <dbReference type="SAM" id="Phobius"/>
    </source>
</evidence>